<sequence>MAVEAFLDTNVLIYAAAGGDDESRRRAAFACIAAANFGTSGQVLAEFYTNVTRKPAVPLTADEALAWIERLSEFPVVPVTHDLVRTAVGLSIRHKVSSWDAAVIGAAEEIGAKTLFTEDLNDGQTYGSVRVVNPFKIH</sequence>
<accession>A0A7W9FN26</accession>
<keyword evidence="3" id="KW-1185">Reference proteome</keyword>
<feature type="domain" description="PIN" evidence="1">
    <location>
        <begin position="6"/>
        <end position="119"/>
    </location>
</feature>
<dbReference type="SUPFAM" id="SSF88723">
    <property type="entry name" value="PIN domain-like"/>
    <property type="match status" value="1"/>
</dbReference>
<evidence type="ECO:0000259" key="1">
    <source>
        <dbReference type="Pfam" id="PF01850"/>
    </source>
</evidence>
<organism evidence="2 3">
    <name type="scientific">Prosthecomicrobium pneumaticum</name>
    <dbReference type="NCBI Taxonomy" id="81895"/>
    <lineage>
        <taxon>Bacteria</taxon>
        <taxon>Pseudomonadati</taxon>
        <taxon>Pseudomonadota</taxon>
        <taxon>Alphaproteobacteria</taxon>
        <taxon>Hyphomicrobiales</taxon>
        <taxon>Kaistiaceae</taxon>
        <taxon>Prosthecomicrobium</taxon>
    </lineage>
</organism>
<evidence type="ECO:0000313" key="3">
    <source>
        <dbReference type="Proteomes" id="UP000523821"/>
    </source>
</evidence>
<comment type="caution">
    <text evidence="2">The sequence shown here is derived from an EMBL/GenBank/DDBJ whole genome shotgun (WGS) entry which is preliminary data.</text>
</comment>
<gene>
    <name evidence="2" type="ORF">GGQ63_002681</name>
</gene>
<dbReference type="CDD" id="cd18692">
    <property type="entry name" value="PIN_VapC-like"/>
    <property type="match status" value="1"/>
</dbReference>
<dbReference type="InterPro" id="IPR002716">
    <property type="entry name" value="PIN_dom"/>
</dbReference>
<name>A0A7W9FN26_9HYPH</name>
<dbReference type="Gene3D" id="3.40.50.1010">
    <property type="entry name" value="5'-nuclease"/>
    <property type="match status" value="1"/>
</dbReference>
<dbReference type="EMBL" id="JACHOO010000005">
    <property type="protein sequence ID" value="MBB5753611.1"/>
    <property type="molecule type" value="Genomic_DNA"/>
</dbReference>
<protein>
    <submittedName>
        <fullName evidence="2">Putative nucleic acid-binding protein</fullName>
    </submittedName>
</protein>
<dbReference type="RefSeq" id="WP_183856606.1">
    <property type="nucleotide sequence ID" value="NZ_JACHOO010000005.1"/>
</dbReference>
<proteinExistence type="predicted"/>
<dbReference type="Proteomes" id="UP000523821">
    <property type="component" value="Unassembled WGS sequence"/>
</dbReference>
<dbReference type="InterPro" id="IPR029060">
    <property type="entry name" value="PIN-like_dom_sf"/>
</dbReference>
<evidence type="ECO:0000313" key="2">
    <source>
        <dbReference type="EMBL" id="MBB5753611.1"/>
    </source>
</evidence>
<reference evidence="2 3" key="1">
    <citation type="submission" date="2020-08" db="EMBL/GenBank/DDBJ databases">
        <title>Genomic Encyclopedia of Type Strains, Phase IV (KMG-IV): sequencing the most valuable type-strain genomes for metagenomic binning, comparative biology and taxonomic classification.</title>
        <authorList>
            <person name="Goeker M."/>
        </authorList>
    </citation>
    <scope>NUCLEOTIDE SEQUENCE [LARGE SCALE GENOMIC DNA]</scope>
    <source>
        <strain evidence="2 3">DSM 16268</strain>
    </source>
</reference>
<dbReference type="AlphaFoldDB" id="A0A7W9FN26"/>
<dbReference type="Pfam" id="PF01850">
    <property type="entry name" value="PIN"/>
    <property type="match status" value="1"/>
</dbReference>